<protein>
    <submittedName>
        <fullName evidence="7">TetR/AcrR family transcriptional regulator</fullName>
    </submittedName>
</protein>
<dbReference type="Gene3D" id="1.10.10.60">
    <property type="entry name" value="Homeodomain-like"/>
    <property type="match status" value="1"/>
</dbReference>
<dbReference type="PANTHER" id="PTHR30055:SF175">
    <property type="entry name" value="HTH-TYPE TRANSCRIPTIONAL REPRESSOR KSTR2"/>
    <property type="match status" value="1"/>
</dbReference>
<dbReference type="InterPro" id="IPR009057">
    <property type="entry name" value="Homeodomain-like_sf"/>
</dbReference>
<dbReference type="Proteomes" id="UP001596270">
    <property type="component" value="Unassembled WGS sequence"/>
</dbReference>
<evidence type="ECO:0000256" key="3">
    <source>
        <dbReference type="ARBA" id="ARBA00023125"/>
    </source>
</evidence>
<evidence type="ECO:0000256" key="5">
    <source>
        <dbReference type="PROSITE-ProRule" id="PRU00335"/>
    </source>
</evidence>
<dbReference type="Gene3D" id="1.10.357.10">
    <property type="entry name" value="Tetracycline Repressor, domain 2"/>
    <property type="match status" value="1"/>
</dbReference>
<feature type="DNA-binding region" description="H-T-H motif" evidence="5">
    <location>
        <begin position="46"/>
        <end position="65"/>
    </location>
</feature>
<dbReference type="InterPro" id="IPR041490">
    <property type="entry name" value="KstR2_TetR_C"/>
</dbReference>
<feature type="domain" description="HTH tetR-type" evidence="6">
    <location>
        <begin position="23"/>
        <end position="83"/>
    </location>
</feature>
<dbReference type="EMBL" id="JBHSRS010000084">
    <property type="protein sequence ID" value="MFC6284847.1"/>
    <property type="molecule type" value="Genomic_DNA"/>
</dbReference>
<dbReference type="InterPro" id="IPR050109">
    <property type="entry name" value="HTH-type_TetR-like_transc_reg"/>
</dbReference>
<keyword evidence="1" id="KW-0678">Repressor</keyword>
<dbReference type="Pfam" id="PF17932">
    <property type="entry name" value="TetR_C_24"/>
    <property type="match status" value="1"/>
</dbReference>
<dbReference type="SUPFAM" id="SSF48498">
    <property type="entry name" value="Tetracyclin repressor-like, C-terminal domain"/>
    <property type="match status" value="1"/>
</dbReference>
<evidence type="ECO:0000256" key="2">
    <source>
        <dbReference type="ARBA" id="ARBA00023015"/>
    </source>
</evidence>
<reference evidence="8" key="1">
    <citation type="journal article" date="2019" name="Int. J. Syst. Evol. Microbiol.">
        <title>The Global Catalogue of Microorganisms (GCM) 10K type strain sequencing project: providing services to taxonomists for standard genome sequencing and annotation.</title>
        <authorList>
            <consortium name="The Broad Institute Genomics Platform"/>
            <consortium name="The Broad Institute Genome Sequencing Center for Infectious Disease"/>
            <person name="Wu L."/>
            <person name="Ma J."/>
        </authorList>
    </citation>
    <scope>NUCLEOTIDE SEQUENCE [LARGE SCALE GENOMIC DNA]</scope>
    <source>
        <strain evidence="8">CCUG 39402</strain>
    </source>
</reference>
<evidence type="ECO:0000313" key="8">
    <source>
        <dbReference type="Proteomes" id="UP001596270"/>
    </source>
</evidence>
<keyword evidence="8" id="KW-1185">Reference proteome</keyword>
<sequence length="225" mass="25662">MENGSNIARRRKSALSDGSADYKLKRDEIVKAASRLFRERGYKSTTLAHVAEVAGVDRATVYYYVGSKEELFREAVQDLVNKNAAKAQRIFKSKELDAGQKLVQLVEALMCSYEEHYPHMYVYIQEEMHQVDGDTSEWALAMSRHTRRWETIFMKLVEEGMAEGILRSDIPASISVNALFGMLNWTHRWFKPGGKRGAKEIAAGFCEIFFNGMNPQPVRQKAKTD</sequence>
<dbReference type="PANTHER" id="PTHR30055">
    <property type="entry name" value="HTH-TYPE TRANSCRIPTIONAL REGULATOR RUTR"/>
    <property type="match status" value="1"/>
</dbReference>
<keyword evidence="3 5" id="KW-0238">DNA-binding</keyword>
<name>A0ABW1U596_9BURK</name>
<dbReference type="InterPro" id="IPR001647">
    <property type="entry name" value="HTH_TetR"/>
</dbReference>
<dbReference type="SUPFAM" id="SSF46689">
    <property type="entry name" value="Homeodomain-like"/>
    <property type="match status" value="1"/>
</dbReference>
<dbReference type="PROSITE" id="PS50977">
    <property type="entry name" value="HTH_TETR_2"/>
    <property type="match status" value="1"/>
</dbReference>
<dbReference type="Pfam" id="PF00440">
    <property type="entry name" value="TetR_N"/>
    <property type="match status" value="1"/>
</dbReference>
<evidence type="ECO:0000256" key="4">
    <source>
        <dbReference type="ARBA" id="ARBA00023163"/>
    </source>
</evidence>
<evidence type="ECO:0000256" key="1">
    <source>
        <dbReference type="ARBA" id="ARBA00022491"/>
    </source>
</evidence>
<keyword evidence="4" id="KW-0804">Transcription</keyword>
<dbReference type="InterPro" id="IPR036271">
    <property type="entry name" value="Tet_transcr_reg_TetR-rel_C_sf"/>
</dbReference>
<dbReference type="PRINTS" id="PR00455">
    <property type="entry name" value="HTHTETR"/>
</dbReference>
<accession>A0ABW1U596</accession>
<organism evidence="7 8">
    <name type="scientific">Polaromonas aquatica</name>
    <dbReference type="NCBI Taxonomy" id="332657"/>
    <lineage>
        <taxon>Bacteria</taxon>
        <taxon>Pseudomonadati</taxon>
        <taxon>Pseudomonadota</taxon>
        <taxon>Betaproteobacteria</taxon>
        <taxon>Burkholderiales</taxon>
        <taxon>Comamonadaceae</taxon>
        <taxon>Polaromonas</taxon>
    </lineage>
</organism>
<evidence type="ECO:0000313" key="7">
    <source>
        <dbReference type="EMBL" id="MFC6284847.1"/>
    </source>
</evidence>
<evidence type="ECO:0000259" key="6">
    <source>
        <dbReference type="PROSITE" id="PS50977"/>
    </source>
</evidence>
<comment type="caution">
    <text evidence="7">The sequence shown here is derived from an EMBL/GenBank/DDBJ whole genome shotgun (WGS) entry which is preliminary data.</text>
</comment>
<proteinExistence type="predicted"/>
<dbReference type="RefSeq" id="WP_371439481.1">
    <property type="nucleotide sequence ID" value="NZ_JBHSRS010000084.1"/>
</dbReference>
<keyword evidence="2" id="KW-0805">Transcription regulation</keyword>
<gene>
    <name evidence="7" type="ORF">ACFQND_26775</name>
</gene>